<dbReference type="Proteomes" id="UP000198397">
    <property type="component" value="Unassembled WGS sequence"/>
</dbReference>
<proteinExistence type="predicted"/>
<evidence type="ECO:0000259" key="1">
    <source>
        <dbReference type="Pfam" id="PF24271"/>
    </source>
</evidence>
<evidence type="ECO:0000313" key="3">
    <source>
        <dbReference type="Proteomes" id="UP000198397"/>
    </source>
</evidence>
<dbReference type="EMBL" id="FZNQ01000017">
    <property type="protein sequence ID" value="SNR57471.1"/>
    <property type="molecule type" value="Genomic_DNA"/>
</dbReference>
<reference evidence="2 3" key="1">
    <citation type="submission" date="2017-06" db="EMBL/GenBank/DDBJ databases">
        <authorList>
            <person name="Kim H.J."/>
            <person name="Triplett B.A."/>
        </authorList>
    </citation>
    <scope>NUCLEOTIDE SEQUENCE [LARGE SCALE GENOMIC DNA]</scope>
    <source>
        <strain evidence="2 3">DSM 8800</strain>
    </source>
</reference>
<evidence type="ECO:0000313" key="2">
    <source>
        <dbReference type="EMBL" id="SNR57471.1"/>
    </source>
</evidence>
<dbReference type="InterPro" id="IPR056528">
    <property type="entry name" value="HVO_2833_C"/>
</dbReference>
<sequence>MVHLPLGRDVDVDEAALREQAAKYGLEGEVDALLRYLKTHGEVDDEQLPEWDEFQKLATEYEIHCQGQGPLRLPFEYDT</sequence>
<accession>A0A238XFY4</accession>
<organism evidence="2 3">
    <name type="scientific">Halorubrum vacuolatum</name>
    <name type="common">Natronobacterium vacuolatum</name>
    <dbReference type="NCBI Taxonomy" id="63740"/>
    <lineage>
        <taxon>Archaea</taxon>
        <taxon>Methanobacteriati</taxon>
        <taxon>Methanobacteriota</taxon>
        <taxon>Stenosarchaea group</taxon>
        <taxon>Halobacteria</taxon>
        <taxon>Halobacteriales</taxon>
        <taxon>Haloferacaceae</taxon>
        <taxon>Halorubrum</taxon>
    </lineage>
</organism>
<gene>
    <name evidence="2" type="ORF">SAMN06264855_11719</name>
</gene>
<keyword evidence="3" id="KW-1185">Reference proteome</keyword>
<protein>
    <recommendedName>
        <fullName evidence="1">HVO-2833 C-terminal domain-containing protein</fullName>
    </recommendedName>
</protein>
<feature type="domain" description="HVO-2833 C-terminal" evidence="1">
    <location>
        <begin position="8"/>
        <end position="63"/>
    </location>
</feature>
<dbReference type="AlphaFoldDB" id="A0A238XFY4"/>
<name>A0A238XFY4_HALVU</name>
<dbReference type="Pfam" id="PF24271">
    <property type="entry name" value="HVO_2833_C"/>
    <property type="match status" value="1"/>
</dbReference>